<dbReference type="Proteomes" id="UP000825483">
    <property type="component" value="Unassembled WGS sequence"/>
</dbReference>
<evidence type="ECO:0000313" key="7">
    <source>
        <dbReference type="EMBL" id="GJG58026.1"/>
    </source>
</evidence>
<sequence length="471" mass="50326">MNREILAIAVPAIISNITVPLLGLVDLTIVGHIGGADYISAIATGSMIFNVIYWIFGFLRMGTSGMTAQAYGRRSAVATTAVLSLSLRTAVAIGLFFVVMQVPVLRFMIWAMNTPAESVTFVGQYFDIVVWGAPAMLTLYAANGWFIGMQDSRLPMAIAIIQNVVNIVASLFFVFVLHWKIEGIAAGTLIAQWSGALMAAAGMVWLRRRTSASWAAAGASESSAETDASASLGQDCNQQNAAPATQSNDAATGNHAAADADRVSLRNFFAVNRDIFLRTLCLVAVNLYFVSAGGRQGSLILAVNALLMTLYTLFSYFMDGFAYAGEALCGKYYGAGDSASFRLLVRRLYVWGAAMTVVFTVLYAVGGQDFLGLLTSDTHVVRAAMRYLPWAVAIPVCGVMAFIYDGVFIGVTATRGMLVSSALATALFFVLYLSLSAALANDGLWIAFLAYLACRGAVQGVIVHKSKFMSV</sequence>
<evidence type="ECO:0000256" key="3">
    <source>
        <dbReference type="ARBA" id="ARBA00022692"/>
    </source>
</evidence>
<dbReference type="Pfam" id="PF01554">
    <property type="entry name" value="MatE"/>
    <property type="match status" value="2"/>
</dbReference>
<feature type="transmembrane region" description="Helical" evidence="6">
    <location>
        <begin position="122"/>
        <end position="142"/>
    </location>
</feature>
<dbReference type="RefSeq" id="WP_223927156.1">
    <property type="nucleotide sequence ID" value="NZ_BPTU01000005.1"/>
</dbReference>
<evidence type="ECO:0008006" key="9">
    <source>
        <dbReference type="Google" id="ProtNLM"/>
    </source>
</evidence>
<feature type="transmembrane region" description="Helical" evidence="6">
    <location>
        <begin position="154"/>
        <end position="177"/>
    </location>
</feature>
<feature type="transmembrane region" description="Helical" evidence="6">
    <location>
        <begin position="80"/>
        <end position="102"/>
    </location>
</feature>
<dbReference type="GO" id="GO:0005886">
    <property type="term" value="C:plasma membrane"/>
    <property type="evidence" value="ECO:0007669"/>
    <property type="project" value="TreeGrafter"/>
</dbReference>
<feature type="transmembrane region" description="Helical" evidence="6">
    <location>
        <begin position="183"/>
        <end position="206"/>
    </location>
</feature>
<dbReference type="GeneID" id="72468928"/>
<protein>
    <recommendedName>
        <fullName evidence="9">MATE family efflux transporter</fullName>
    </recommendedName>
</protein>
<dbReference type="PANTHER" id="PTHR42893">
    <property type="entry name" value="PROTEIN DETOXIFICATION 44, CHLOROPLASTIC-RELATED"/>
    <property type="match status" value="1"/>
</dbReference>
<feature type="transmembrane region" description="Helical" evidence="6">
    <location>
        <begin position="444"/>
        <end position="463"/>
    </location>
</feature>
<comment type="similarity">
    <text evidence="2">Belongs to the multi antimicrobial extrusion (MATE) (TC 2.A.66.1) family.</text>
</comment>
<dbReference type="CDD" id="cd13136">
    <property type="entry name" value="MATE_DinF_like"/>
    <property type="match status" value="1"/>
</dbReference>
<dbReference type="InterPro" id="IPR002528">
    <property type="entry name" value="MATE_fam"/>
</dbReference>
<keyword evidence="8" id="KW-1185">Reference proteome</keyword>
<comment type="caution">
    <text evidence="7">The sequence shown here is derived from an EMBL/GenBank/DDBJ whole genome shotgun (WGS) entry which is preliminary data.</text>
</comment>
<dbReference type="InterPro" id="IPR044644">
    <property type="entry name" value="DinF-like"/>
</dbReference>
<feature type="transmembrane region" description="Helical" evidence="6">
    <location>
        <begin position="299"/>
        <end position="318"/>
    </location>
</feature>
<feature type="transmembrane region" description="Helical" evidence="6">
    <location>
        <begin position="275"/>
        <end position="293"/>
    </location>
</feature>
<dbReference type="AlphaFoldDB" id="A0A9R1CV76"/>
<feature type="transmembrane region" description="Helical" evidence="6">
    <location>
        <begin position="348"/>
        <end position="367"/>
    </location>
</feature>
<feature type="transmembrane region" description="Helical" evidence="6">
    <location>
        <begin position="38"/>
        <end position="59"/>
    </location>
</feature>
<proteinExistence type="inferred from homology"/>
<keyword evidence="3 6" id="KW-0812">Transmembrane</keyword>
<evidence type="ECO:0000256" key="5">
    <source>
        <dbReference type="ARBA" id="ARBA00023136"/>
    </source>
</evidence>
<feature type="transmembrane region" description="Helical" evidence="6">
    <location>
        <begin position="7"/>
        <end position="32"/>
    </location>
</feature>
<dbReference type="PANTHER" id="PTHR42893:SF46">
    <property type="entry name" value="PROTEIN DETOXIFICATION 44, CHLOROPLASTIC"/>
    <property type="match status" value="1"/>
</dbReference>
<dbReference type="GO" id="GO:0015297">
    <property type="term" value="F:antiporter activity"/>
    <property type="evidence" value="ECO:0007669"/>
    <property type="project" value="InterPro"/>
</dbReference>
<evidence type="ECO:0000256" key="6">
    <source>
        <dbReference type="SAM" id="Phobius"/>
    </source>
</evidence>
<evidence type="ECO:0000256" key="1">
    <source>
        <dbReference type="ARBA" id="ARBA00004141"/>
    </source>
</evidence>
<evidence type="ECO:0000256" key="4">
    <source>
        <dbReference type="ARBA" id="ARBA00022989"/>
    </source>
</evidence>
<comment type="subcellular location">
    <subcellularLocation>
        <location evidence="1">Membrane</location>
        <topology evidence="1">Multi-pass membrane protein</topology>
    </subcellularLocation>
</comment>
<dbReference type="GO" id="GO:0042910">
    <property type="term" value="F:xenobiotic transmembrane transporter activity"/>
    <property type="evidence" value="ECO:0007669"/>
    <property type="project" value="InterPro"/>
</dbReference>
<evidence type="ECO:0000256" key="2">
    <source>
        <dbReference type="ARBA" id="ARBA00010199"/>
    </source>
</evidence>
<organism evidence="7 8">
    <name type="scientific">Prevotella lacticifex</name>
    <dbReference type="NCBI Taxonomy" id="2854755"/>
    <lineage>
        <taxon>Bacteria</taxon>
        <taxon>Pseudomonadati</taxon>
        <taxon>Bacteroidota</taxon>
        <taxon>Bacteroidia</taxon>
        <taxon>Bacteroidales</taxon>
        <taxon>Prevotellaceae</taxon>
        <taxon>Prevotella</taxon>
    </lineage>
</organism>
<reference evidence="7" key="1">
    <citation type="journal article" date="2022" name="Int. J. Syst. Evol. Microbiol.">
        <title>Prevotella lacticifex sp. nov., isolated from the rumen of cows.</title>
        <authorList>
            <person name="Shinkai T."/>
            <person name="Ikeyama N."/>
            <person name="Kumagai M."/>
            <person name="Ohmori H."/>
            <person name="Sakamoto M."/>
            <person name="Ohkuma M."/>
            <person name="Mitsumori M."/>
        </authorList>
    </citation>
    <scope>NUCLEOTIDE SEQUENCE</scope>
    <source>
        <strain evidence="7">R5076</strain>
    </source>
</reference>
<feature type="transmembrane region" description="Helical" evidence="6">
    <location>
        <begin position="387"/>
        <end position="411"/>
    </location>
</feature>
<accession>A0A9R1CV76</accession>
<keyword evidence="5 6" id="KW-0472">Membrane</keyword>
<name>A0A9R1CV76_9BACT</name>
<dbReference type="EMBL" id="BPUB01000001">
    <property type="protein sequence ID" value="GJG58026.1"/>
    <property type="molecule type" value="Genomic_DNA"/>
</dbReference>
<feature type="transmembrane region" description="Helical" evidence="6">
    <location>
        <begin position="418"/>
        <end position="438"/>
    </location>
</feature>
<keyword evidence="4 6" id="KW-1133">Transmembrane helix</keyword>
<gene>
    <name evidence="7" type="ORF">PRLR5076_08770</name>
</gene>
<evidence type="ECO:0000313" key="8">
    <source>
        <dbReference type="Proteomes" id="UP000825483"/>
    </source>
</evidence>